<dbReference type="Proteomes" id="UP000190831">
    <property type="component" value="Chromosome A"/>
</dbReference>
<dbReference type="Pfam" id="PF02567">
    <property type="entry name" value="PhzC-PhzF"/>
    <property type="match status" value="1"/>
</dbReference>
<dbReference type="GO" id="GO:0005737">
    <property type="term" value="C:cytoplasm"/>
    <property type="evidence" value="ECO:0007669"/>
    <property type="project" value="TreeGrafter"/>
</dbReference>
<dbReference type="OMA" id="AHWTNLS"/>
<name>A0A1G4M6P0_LACFM</name>
<proteinExistence type="predicted"/>
<dbReference type="OrthoDB" id="75169at2759"/>
<reference evidence="2 3" key="1">
    <citation type="submission" date="2016-03" db="EMBL/GenBank/DDBJ databases">
        <authorList>
            <person name="Devillers H."/>
        </authorList>
    </citation>
    <scope>NUCLEOTIDE SEQUENCE [LARGE SCALE GENOMIC DNA]</scope>
    <source>
        <strain evidence="2">CBS 6772</strain>
    </source>
</reference>
<dbReference type="GO" id="GO:0016853">
    <property type="term" value="F:isomerase activity"/>
    <property type="evidence" value="ECO:0007669"/>
    <property type="project" value="TreeGrafter"/>
</dbReference>
<dbReference type="PANTHER" id="PTHR13774:SF32">
    <property type="entry name" value="ANTISENSE-ENHANCING SEQUENCE 1"/>
    <property type="match status" value="1"/>
</dbReference>
<evidence type="ECO:0000313" key="3">
    <source>
        <dbReference type="Proteomes" id="UP000190831"/>
    </source>
</evidence>
<protein>
    <submittedName>
        <fullName evidence="2">LAFE_0A04588g1_1</fullName>
    </submittedName>
</protein>
<dbReference type="AlphaFoldDB" id="A0A1G4M6P0"/>
<organism evidence="2 3">
    <name type="scientific">Lachancea fermentati</name>
    <name type="common">Zygosaccharomyces fermentati</name>
    <dbReference type="NCBI Taxonomy" id="4955"/>
    <lineage>
        <taxon>Eukaryota</taxon>
        <taxon>Fungi</taxon>
        <taxon>Dikarya</taxon>
        <taxon>Ascomycota</taxon>
        <taxon>Saccharomycotina</taxon>
        <taxon>Saccharomycetes</taxon>
        <taxon>Saccharomycetales</taxon>
        <taxon>Saccharomycetaceae</taxon>
        <taxon>Lachancea</taxon>
    </lineage>
</organism>
<gene>
    <name evidence="2" type="ORF">LAFE_0A04588G</name>
</gene>
<dbReference type="SUPFAM" id="SSF54506">
    <property type="entry name" value="Diaminopimelate epimerase-like"/>
    <property type="match status" value="1"/>
</dbReference>
<sequence>MNIAVPFKQVDVFTTSFFKGNPVAVINFMDSEEEVPSTLLQSIANWTNLSETTFLFKPSDPKNDYRLRIFTPNEELPFAGHPTIGSCRAFLEFTGRKDASQINQECKLGVVRISVTNEKIAFEAVKADIDAIPEALVHGLEKCISTTFKTTPKVLHVGPEWVVGLVEDSQTCFNLNPDFSLLGDMSGKFGITGLVIAGKKPDSSGYEMRAFAPSQGVNEDPVCGSGCLAFVRYLQDLYQTSSTTTFDITQGGRLQREGKLSATIEHGKDKISYHVGGQALTIINGMINI</sequence>
<dbReference type="PIRSF" id="PIRSF016184">
    <property type="entry name" value="PhzC_PhzF"/>
    <property type="match status" value="1"/>
</dbReference>
<evidence type="ECO:0000256" key="1">
    <source>
        <dbReference type="PIRSR" id="PIRSR016184-1"/>
    </source>
</evidence>
<dbReference type="EMBL" id="LT598487">
    <property type="protein sequence ID" value="SCV99503.1"/>
    <property type="molecule type" value="Genomic_DNA"/>
</dbReference>
<keyword evidence="3" id="KW-1185">Reference proteome</keyword>
<feature type="active site" evidence="1">
    <location>
        <position position="51"/>
    </location>
</feature>
<dbReference type="Gene3D" id="3.10.310.10">
    <property type="entry name" value="Diaminopimelate Epimerase, Chain A, domain 1"/>
    <property type="match status" value="2"/>
</dbReference>
<dbReference type="STRING" id="4955.A0A1G4M6P0"/>
<dbReference type="NCBIfam" id="TIGR00654">
    <property type="entry name" value="PhzF_family"/>
    <property type="match status" value="1"/>
</dbReference>
<dbReference type="PANTHER" id="PTHR13774">
    <property type="entry name" value="PHENAZINE BIOSYNTHESIS PROTEIN"/>
    <property type="match status" value="1"/>
</dbReference>
<dbReference type="InterPro" id="IPR003719">
    <property type="entry name" value="Phenazine_PhzF-like"/>
</dbReference>
<accession>A0A1G4M6P0</accession>
<evidence type="ECO:0000313" key="2">
    <source>
        <dbReference type="EMBL" id="SCV99503.1"/>
    </source>
</evidence>